<feature type="transmembrane region" description="Helical" evidence="1">
    <location>
        <begin position="16"/>
        <end position="38"/>
    </location>
</feature>
<protein>
    <submittedName>
        <fullName evidence="2">Uncharacterized protein</fullName>
    </submittedName>
</protein>
<accession>A0ABP7S159</accession>
<dbReference type="Proteomes" id="UP001501310">
    <property type="component" value="Unassembled WGS sequence"/>
</dbReference>
<keyword evidence="1" id="KW-1133">Transmembrane helix</keyword>
<keyword evidence="1" id="KW-0812">Transmembrane</keyword>
<feature type="transmembrane region" description="Helical" evidence="1">
    <location>
        <begin position="128"/>
        <end position="146"/>
    </location>
</feature>
<organism evidence="2 3">
    <name type="scientific">Sphingomonas humi</name>
    <dbReference type="NCBI Taxonomy" id="335630"/>
    <lineage>
        <taxon>Bacteria</taxon>
        <taxon>Pseudomonadati</taxon>
        <taxon>Pseudomonadota</taxon>
        <taxon>Alphaproteobacteria</taxon>
        <taxon>Sphingomonadales</taxon>
        <taxon>Sphingomonadaceae</taxon>
        <taxon>Sphingomonas</taxon>
    </lineage>
</organism>
<feature type="transmembrane region" description="Helical" evidence="1">
    <location>
        <begin position="192"/>
        <end position="211"/>
    </location>
</feature>
<reference evidence="3" key="1">
    <citation type="journal article" date="2019" name="Int. J. Syst. Evol. Microbiol.">
        <title>The Global Catalogue of Microorganisms (GCM) 10K type strain sequencing project: providing services to taxonomists for standard genome sequencing and annotation.</title>
        <authorList>
            <consortium name="The Broad Institute Genomics Platform"/>
            <consortium name="The Broad Institute Genome Sequencing Center for Infectious Disease"/>
            <person name="Wu L."/>
            <person name="Ma J."/>
        </authorList>
    </citation>
    <scope>NUCLEOTIDE SEQUENCE [LARGE SCALE GENOMIC DNA]</scope>
    <source>
        <strain evidence="3">JCM 16603</strain>
    </source>
</reference>
<feature type="transmembrane region" description="Helical" evidence="1">
    <location>
        <begin position="50"/>
        <end position="74"/>
    </location>
</feature>
<comment type="caution">
    <text evidence="2">The sequence shown here is derived from an EMBL/GenBank/DDBJ whole genome shotgun (WGS) entry which is preliminary data.</text>
</comment>
<dbReference type="RefSeq" id="WP_344709776.1">
    <property type="nucleotide sequence ID" value="NZ_BAAAZD010000002.1"/>
</dbReference>
<gene>
    <name evidence="2" type="ORF">GCM10022211_16490</name>
</gene>
<feature type="transmembrane region" description="Helical" evidence="1">
    <location>
        <begin position="166"/>
        <end position="186"/>
    </location>
</feature>
<name>A0ABP7S159_9SPHN</name>
<proteinExistence type="predicted"/>
<sequence length="220" mass="22634">MSDAKAVNPGSKGRKVLLQLVLGGISGGVGMFALLSLLERQQGLTDDKTRVVVLGVALVYLLMAAFVGLGTLLPGVGARTLNVECAEDLREQRKALVIGSVTMLLAAAFLGALGLAPTPAMAGPLTQGAATTLAIAAGAGLIIMSIRYRNLGDELMQTVAREANGIMVSLLFLVLCGKSAAAQLGYAPPLTPLALIAAFFALYLLAMFVAIGRRGLLGTR</sequence>
<feature type="transmembrane region" description="Helical" evidence="1">
    <location>
        <begin position="95"/>
        <end position="116"/>
    </location>
</feature>
<keyword evidence="3" id="KW-1185">Reference proteome</keyword>
<evidence type="ECO:0000256" key="1">
    <source>
        <dbReference type="SAM" id="Phobius"/>
    </source>
</evidence>
<evidence type="ECO:0000313" key="2">
    <source>
        <dbReference type="EMBL" id="GAA4005030.1"/>
    </source>
</evidence>
<evidence type="ECO:0000313" key="3">
    <source>
        <dbReference type="Proteomes" id="UP001501310"/>
    </source>
</evidence>
<dbReference type="EMBL" id="BAAAZD010000002">
    <property type="protein sequence ID" value="GAA4005030.1"/>
    <property type="molecule type" value="Genomic_DNA"/>
</dbReference>
<keyword evidence="1" id="KW-0472">Membrane</keyword>